<comment type="pathway">
    <text evidence="2 14 15">Porphyrin-containing compound metabolism; protoporphyrin-IX biosynthesis; protoporphyrin-IX from protoporphyrinogen-IX: step 1/1.</text>
</comment>
<comment type="subcellular location">
    <subcellularLocation>
        <location evidence="1 14">Cell membrane</location>
        <topology evidence="1 14">Multi-pass membrane protein</topology>
    </subcellularLocation>
</comment>
<keyword evidence="11 14" id="KW-0408">Iron</keyword>
<evidence type="ECO:0000256" key="11">
    <source>
        <dbReference type="ARBA" id="ARBA00023004"/>
    </source>
</evidence>
<keyword evidence="7 14" id="KW-0812">Transmembrane</keyword>
<name>A0ABP8KLL2_9BACT</name>
<dbReference type="RefSeq" id="WP_345268810.1">
    <property type="nucleotide sequence ID" value="NZ_BAABHB010000006.1"/>
</dbReference>
<keyword evidence="5 14" id="KW-1003">Cell membrane</keyword>
<dbReference type="HAMAP" id="MF_02239">
    <property type="entry name" value="HemJ"/>
    <property type="match status" value="1"/>
</dbReference>
<keyword evidence="9 14" id="KW-1133">Transmembrane helix</keyword>
<evidence type="ECO:0000256" key="5">
    <source>
        <dbReference type="ARBA" id="ARBA00022475"/>
    </source>
</evidence>
<evidence type="ECO:0000256" key="4">
    <source>
        <dbReference type="ARBA" id="ARBA00017504"/>
    </source>
</evidence>
<evidence type="ECO:0000256" key="6">
    <source>
        <dbReference type="ARBA" id="ARBA00022617"/>
    </source>
</evidence>
<evidence type="ECO:0000256" key="13">
    <source>
        <dbReference type="ARBA" id="ARBA00048390"/>
    </source>
</evidence>
<feature type="transmembrane region" description="Helical" evidence="14">
    <location>
        <begin position="124"/>
        <end position="142"/>
    </location>
</feature>
<keyword evidence="17" id="KW-1185">Reference proteome</keyword>
<comment type="cofactor">
    <cofactor evidence="14 15">
        <name>heme b</name>
        <dbReference type="ChEBI" id="CHEBI:60344"/>
    </cofactor>
    <text evidence="14 15">Binds 1 heme b (iron(II)-protoporphyrin IX) group per subunit.</text>
</comment>
<dbReference type="InterPro" id="IPR005265">
    <property type="entry name" value="HemJ-like"/>
</dbReference>
<evidence type="ECO:0000256" key="1">
    <source>
        <dbReference type="ARBA" id="ARBA00004651"/>
    </source>
</evidence>
<comment type="caution">
    <text evidence="16">The sequence shown here is derived from an EMBL/GenBank/DDBJ whole genome shotgun (WGS) entry which is preliminary data.</text>
</comment>
<comment type="function">
    <text evidence="14 15">Catalyzes the oxidation of protoporphyrinogen IX to protoporphyrin IX.</text>
</comment>
<comment type="subunit">
    <text evidence="14">Homodimer.</text>
</comment>
<dbReference type="EMBL" id="BAABHB010000006">
    <property type="protein sequence ID" value="GAA4409073.1"/>
    <property type="molecule type" value="Genomic_DNA"/>
</dbReference>
<keyword evidence="12 14" id="KW-0472">Membrane</keyword>
<dbReference type="PIRSF" id="PIRSF004638">
    <property type="entry name" value="UCP004638"/>
    <property type="match status" value="1"/>
</dbReference>
<evidence type="ECO:0000313" key="16">
    <source>
        <dbReference type="EMBL" id="GAA4409073.1"/>
    </source>
</evidence>
<feature type="binding site" description="axial binding residue" evidence="14">
    <location>
        <position position="10"/>
    </location>
    <ligand>
        <name>heme</name>
        <dbReference type="ChEBI" id="CHEBI:30413"/>
    </ligand>
    <ligandPart>
        <name>Fe</name>
        <dbReference type="ChEBI" id="CHEBI:18248"/>
    </ligandPart>
</feature>
<comment type="catalytic activity">
    <reaction evidence="13 14 15">
        <text>protoporphyrinogen IX + 3 A = protoporphyrin IX + 3 AH2</text>
        <dbReference type="Rhea" id="RHEA:62000"/>
        <dbReference type="ChEBI" id="CHEBI:13193"/>
        <dbReference type="ChEBI" id="CHEBI:17499"/>
        <dbReference type="ChEBI" id="CHEBI:57306"/>
        <dbReference type="ChEBI" id="CHEBI:57307"/>
    </reaction>
</comment>
<proteinExistence type="inferred from homology"/>
<protein>
    <recommendedName>
        <fullName evidence="4 14">Protoporphyrinogen IX oxidase</fullName>
        <shortName evidence="14">PPO</shortName>
        <ecNumber evidence="14 15">1.3.99.-</ecNumber>
    </recommendedName>
</protein>
<evidence type="ECO:0000256" key="12">
    <source>
        <dbReference type="ARBA" id="ARBA00023136"/>
    </source>
</evidence>
<evidence type="ECO:0000256" key="2">
    <source>
        <dbReference type="ARBA" id="ARBA00005073"/>
    </source>
</evidence>
<organism evidence="16 17">
    <name type="scientific">Nibrella viscosa</name>
    <dbReference type="NCBI Taxonomy" id="1084524"/>
    <lineage>
        <taxon>Bacteria</taxon>
        <taxon>Pseudomonadati</taxon>
        <taxon>Bacteroidota</taxon>
        <taxon>Cytophagia</taxon>
        <taxon>Cytophagales</taxon>
        <taxon>Spirosomataceae</taxon>
        <taxon>Nibrella</taxon>
    </lineage>
</organism>
<keyword evidence="6 14" id="KW-0349">Heme</keyword>
<dbReference type="Pfam" id="PF03653">
    <property type="entry name" value="UPF0093"/>
    <property type="match status" value="1"/>
</dbReference>
<reference evidence="17" key="1">
    <citation type="journal article" date="2019" name="Int. J. Syst. Evol. Microbiol.">
        <title>The Global Catalogue of Microorganisms (GCM) 10K type strain sequencing project: providing services to taxonomists for standard genome sequencing and annotation.</title>
        <authorList>
            <consortium name="The Broad Institute Genomics Platform"/>
            <consortium name="The Broad Institute Genome Sequencing Center for Infectious Disease"/>
            <person name="Wu L."/>
            <person name="Ma J."/>
        </authorList>
    </citation>
    <scope>NUCLEOTIDE SEQUENCE [LARGE SCALE GENOMIC DNA]</scope>
    <source>
        <strain evidence="17">JCM 17925</strain>
    </source>
</reference>
<dbReference type="PANTHER" id="PTHR40255:SF1">
    <property type="entry name" value="PROTOPORPHYRINOGEN IX OXIDASE"/>
    <property type="match status" value="1"/>
</dbReference>
<dbReference type="EC" id="1.3.99.-" evidence="14 15"/>
<dbReference type="PANTHER" id="PTHR40255">
    <property type="entry name" value="UPF0093 MEMBRANE PROTEIN SLR1790"/>
    <property type="match status" value="1"/>
</dbReference>
<feature type="transmembrane region" description="Helical" evidence="14">
    <location>
        <begin position="148"/>
        <end position="166"/>
    </location>
</feature>
<evidence type="ECO:0000256" key="9">
    <source>
        <dbReference type="ARBA" id="ARBA00022989"/>
    </source>
</evidence>
<feature type="transmembrane region" description="Helical" evidence="14">
    <location>
        <begin position="83"/>
        <end position="103"/>
    </location>
</feature>
<evidence type="ECO:0000256" key="15">
    <source>
        <dbReference type="PIRNR" id="PIRNR004638"/>
    </source>
</evidence>
<feature type="transmembrane region" description="Helical" evidence="14">
    <location>
        <begin position="56"/>
        <end position="77"/>
    </location>
</feature>
<feature type="transmembrane region" description="Helical" evidence="14">
    <location>
        <begin position="6"/>
        <end position="24"/>
    </location>
</feature>
<evidence type="ECO:0000256" key="14">
    <source>
        <dbReference type="HAMAP-Rule" id="MF_02239"/>
    </source>
</evidence>
<gene>
    <name evidence="16" type="ORF">GCM10023187_31800</name>
</gene>
<accession>A0ABP8KLL2</accession>
<evidence type="ECO:0000256" key="8">
    <source>
        <dbReference type="ARBA" id="ARBA00022723"/>
    </source>
</evidence>
<evidence type="ECO:0000313" key="17">
    <source>
        <dbReference type="Proteomes" id="UP001500936"/>
    </source>
</evidence>
<evidence type="ECO:0000256" key="7">
    <source>
        <dbReference type="ARBA" id="ARBA00022692"/>
    </source>
</evidence>
<keyword evidence="10 14" id="KW-0560">Oxidoreductase</keyword>
<dbReference type="Proteomes" id="UP001500936">
    <property type="component" value="Unassembled WGS sequence"/>
</dbReference>
<keyword evidence="8 14" id="KW-0479">Metal-binding</keyword>
<sequence>MTFLYFKALHIIFVVTWFAGLFYIPRLFIYYTEATTLPEGERTVLQRQLALMQRRLWYGITWPSAVITLIMGLSTWYNYGATPGWLIIKLCLVATLYLYHIACHVIFRQQQRGITRYTSTQLRIWNEVATIFLVGIVFLVVLKDAVSMLWGILGLIAFTGVLLMAIRTYKRIRESGS</sequence>
<feature type="binding site" description="axial binding residue" evidence="14">
    <location>
        <position position="89"/>
    </location>
    <ligand>
        <name>heme</name>
        <dbReference type="ChEBI" id="CHEBI:30413"/>
    </ligand>
    <ligandPart>
        <name>Fe</name>
        <dbReference type="ChEBI" id="CHEBI:18248"/>
    </ligandPart>
</feature>
<evidence type="ECO:0000256" key="3">
    <source>
        <dbReference type="ARBA" id="ARBA00006501"/>
    </source>
</evidence>
<evidence type="ECO:0000256" key="10">
    <source>
        <dbReference type="ARBA" id="ARBA00023002"/>
    </source>
</evidence>
<comment type="similarity">
    <text evidence="3 14 15">Belongs to the HemJ family.</text>
</comment>